<keyword evidence="3" id="KW-1185">Reference proteome</keyword>
<dbReference type="Proteomes" id="UP000582837">
    <property type="component" value="Unassembled WGS sequence"/>
</dbReference>
<evidence type="ECO:0000256" key="1">
    <source>
        <dbReference type="SAM" id="MobiDB-lite"/>
    </source>
</evidence>
<feature type="region of interest" description="Disordered" evidence="1">
    <location>
        <begin position="1"/>
        <end position="37"/>
    </location>
</feature>
<gene>
    <name evidence="2" type="ORF">HNQ61_001917</name>
</gene>
<proteinExistence type="predicted"/>
<dbReference type="EMBL" id="JACHIA010000004">
    <property type="protein sequence ID" value="MBB6070298.1"/>
    <property type="molecule type" value="Genomic_DNA"/>
</dbReference>
<feature type="compositionally biased region" description="Pro residues" evidence="1">
    <location>
        <begin position="70"/>
        <end position="79"/>
    </location>
</feature>
<protein>
    <submittedName>
        <fullName evidence="2">Uncharacterized protein</fullName>
    </submittedName>
</protein>
<comment type="caution">
    <text evidence="2">The sequence shown here is derived from an EMBL/GenBank/DDBJ whole genome shotgun (WGS) entry which is preliminary data.</text>
</comment>
<accession>A0A841GWB1</accession>
<feature type="compositionally biased region" description="Low complexity" evidence="1">
    <location>
        <begin position="866"/>
        <end position="897"/>
    </location>
</feature>
<dbReference type="AlphaFoldDB" id="A0A841GWB1"/>
<sequence>MPPISDTPPPPDHHPPFQSPAPSPADAPPRAWPESARVLAPSSALALQELRDQVRAASKPRKRLLARHPAPAPEPPPRPEAIRAAARIEARLTALDPAVATTGGGAGDAKESVLREMPPAVHPTVLHRIAEVVRAKVAEAEQAQDALETRVRLIRPSAATRVVRAVTTSDVATAEQGSAAAAAALGRPALTQEAEAVRRLAGAAWSESAGLQRVTDRAAVVLEMAGTPSTGGGPGAAPATASQVLGEVDRRLAGIRRADLAARAWRDHALLPKAEPRMQWGGVYPDIRSIDCLRCGTTRGREDGQARLNPDGTLRLDADGNPERFHPRDGELCTPCWLSGAPMSVPELKLRQRESRLIEATQVHFRPGKVGWEERAAEWSARDRARRTLVDPVEERLDAPSPWVVVPSPAEVGNRRTEELLEREAAREEALESRQWDLPGDREADWWDLKFSGMADSPERPPELSAERRLELETARLAEAQRRLRAVVGVDDPALRRVLETEADVRLHLGQGGAIREAWEATRGIPRADLRAAAREQLEQRLRGPDALLHHRRLREARGLVFPKDVAPELQPTIRARQIERVLADLDVPSLVGRLQDLARTAERPGTARAAEAVLDGLAPALADRRLQGAVAQGRLAETARQDRTAFHSGIDEAVLPGERRGEAHARGLDRWLKPQGGTAAAFSREVGDLNPRGEIRDHRPSKPDGTLPWQLAERDRMIAAEVREGGMSAPDRILSALQQYGAEAAARGPAGGQPFGDDVRERLIEAAARQAGFTQGEVDRLWEVHRLAGGVEDPAAFDQLMREAGAWKAQPESDPARLRDALALRTRGGARLVFSTEDLELVARAERAAAPYLDLFDQARARWSPAGPDEAPATEEPATSPATADPATPAAVPGAPENPDVAVIQEQVAALRAFERLDPAYQDAMRQIDRAETILAATREAREAAFLAWSETKRTLSAQFSNPERLLARVWEMDAAEVREMAAALRANPLALSAAHPRTGGVPRIPGVNAAGTAERLEPALKTVRAQGLRGLLGQPDAGQAERQARIAAVALETWAAARSRGEETRTWAATQLALPADTPLTKVGEAAQARLAELAREHQDLVRSWREMASAPTLAQIERQINALHPESARRARAALPELDTRPASRAAGRSLPQPALSR</sequence>
<feature type="region of interest" description="Disordered" evidence="1">
    <location>
        <begin position="864"/>
        <end position="897"/>
    </location>
</feature>
<feature type="region of interest" description="Disordered" evidence="1">
    <location>
        <begin position="1130"/>
        <end position="1161"/>
    </location>
</feature>
<name>A0A841GWB1_9BACT</name>
<evidence type="ECO:0000313" key="2">
    <source>
        <dbReference type="EMBL" id="MBB6070298.1"/>
    </source>
</evidence>
<feature type="compositionally biased region" description="Pro residues" evidence="1">
    <location>
        <begin position="1"/>
        <end position="10"/>
    </location>
</feature>
<organism evidence="2 3">
    <name type="scientific">Longimicrobium terrae</name>
    <dbReference type="NCBI Taxonomy" id="1639882"/>
    <lineage>
        <taxon>Bacteria</taxon>
        <taxon>Pseudomonadati</taxon>
        <taxon>Gemmatimonadota</taxon>
        <taxon>Longimicrobiia</taxon>
        <taxon>Longimicrobiales</taxon>
        <taxon>Longimicrobiaceae</taxon>
        <taxon>Longimicrobium</taxon>
    </lineage>
</organism>
<dbReference type="RefSeq" id="WP_170035692.1">
    <property type="nucleotide sequence ID" value="NZ_JACHIA010000004.1"/>
</dbReference>
<evidence type="ECO:0000313" key="3">
    <source>
        <dbReference type="Proteomes" id="UP000582837"/>
    </source>
</evidence>
<reference evidence="2 3" key="1">
    <citation type="submission" date="2020-08" db="EMBL/GenBank/DDBJ databases">
        <title>Genomic Encyclopedia of Type Strains, Phase IV (KMG-IV): sequencing the most valuable type-strain genomes for metagenomic binning, comparative biology and taxonomic classification.</title>
        <authorList>
            <person name="Goeker M."/>
        </authorList>
    </citation>
    <scope>NUCLEOTIDE SEQUENCE [LARGE SCALE GENOMIC DNA]</scope>
    <source>
        <strain evidence="2 3">DSM 29007</strain>
    </source>
</reference>
<feature type="compositionally biased region" description="Pro residues" evidence="1">
    <location>
        <begin position="17"/>
        <end position="31"/>
    </location>
</feature>
<feature type="region of interest" description="Disordered" evidence="1">
    <location>
        <begin position="53"/>
        <end position="79"/>
    </location>
</feature>